<protein>
    <submittedName>
        <fullName evidence="2">Uncharacterized protein</fullName>
    </submittedName>
</protein>
<name>A0A3M0CHQ6_9EURY</name>
<proteinExistence type="predicted"/>
<organism evidence="2 3">
    <name type="scientific">Haloplanus aerogenes</name>
    <dbReference type="NCBI Taxonomy" id="660522"/>
    <lineage>
        <taxon>Archaea</taxon>
        <taxon>Methanobacteriati</taxon>
        <taxon>Methanobacteriota</taxon>
        <taxon>Stenosarchaea group</taxon>
        <taxon>Halobacteria</taxon>
        <taxon>Halobacteriales</taxon>
        <taxon>Haloferacaceae</taxon>
        <taxon>Haloplanus</taxon>
    </lineage>
</organism>
<gene>
    <name evidence="2" type="ORF">ATH50_3489</name>
</gene>
<dbReference type="OrthoDB" id="375600at2157"/>
<feature type="region of interest" description="Disordered" evidence="1">
    <location>
        <begin position="35"/>
        <end position="58"/>
    </location>
</feature>
<dbReference type="EMBL" id="REFS01000009">
    <property type="protein sequence ID" value="RMB09118.1"/>
    <property type="molecule type" value="Genomic_DNA"/>
</dbReference>
<sequence length="58" mass="6672">MPIHQGYEQHEGERMGYYQWGDSGTKYYYTPGNETARKRAKTKAENQQAAAHASGYEE</sequence>
<dbReference type="RefSeq" id="WP_158601209.1">
    <property type="nucleotide sequence ID" value="NZ_CP034145.1"/>
</dbReference>
<evidence type="ECO:0000313" key="2">
    <source>
        <dbReference type="EMBL" id="RMB09118.1"/>
    </source>
</evidence>
<evidence type="ECO:0000256" key="1">
    <source>
        <dbReference type="SAM" id="MobiDB-lite"/>
    </source>
</evidence>
<accession>A0A3M0CHQ6</accession>
<comment type="caution">
    <text evidence="2">The sequence shown here is derived from an EMBL/GenBank/DDBJ whole genome shotgun (WGS) entry which is preliminary data.</text>
</comment>
<dbReference type="GeneID" id="44638308"/>
<reference evidence="2 3" key="1">
    <citation type="journal article" date="2015" name="Stand. Genomic Sci.">
        <title>Genomic Encyclopedia of Bacterial and Archaeal Type Strains, Phase III: the genomes of soil and plant-associated and newly described type strains.</title>
        <authorList>
            <person name="Whitman W.B."/>
            <person name="Woyke T."/>
            <person name="Klenk H.P."/>
            <person name="Zhou Y."/>
            <person name="Lilburn T.G."/>
            <person name="Beck B.J."/>
            <person name="De Vos P."/>
            <person name="Vandamme P."/>
            <person name="Eisen J.A."/>
            <person name="Garrity G."/>
            <person name="Hugenholtz P."/>
            <person name="Kyrpides N.C."/>
        </authorList>
    </citation>
    <scope>NUCLEOTIDE SEQUENCE [LARGE SCALE GENOMIC DNA]</scope>
    <source>
        <strain evidence="2 3">CGMCC 1.10124</strain>
    </source>
</reference>
<dbReference type="Proteomes" id="UP000277326">
    <property type="component" value="Unassembled WGS sequence"/>
</dbReference>
<dbReference type="AlphaFoldDB" id="A0A3M0CHQ6"/>
<evidence type="ECO:0000313" key="3">
    <source>
        <dbReference type="Proteomes" id="UP000277326"/>
    </source>
</evidence>